<gene>
    <name evidence="1" type="ORF">BLNAU_16671</name>
</gene>
<name>A0ABQ9XDN4_9EUKA</name>
<dbReference type="Proteomes" id="UP001281761">
    <property type="component" value="Unassembled WGS sequence"/>
</dbReference>
<evidence type="ECO:0000313" key="1">
    <source>
        <dbReference type="EMBL" id="KAK2948416.1"/>
    </source>
</evidence>
<dbReference type="EMBL" id="JARBJD010000177">
    <property type="protein sequence ID" value="KAK2948416.1"/>
    <property type="molecule type" value="Genomic_DNA"/>
</dbReference>
<evidence type="ECO:0000313" key="2">
    <source>
        <dbReference type="Proteomes" id="UP001281761"/>
    </source>
</evidence>
<proteinExistence type="predicted"/>
<sequence>MNQKKTDLRVDLRLEMCELSTGLMRLEDTNSTLQSVVNADLDDSGVVMSDSSLRIESSTFHDNTANDEVEKEMT</sequence>
<organism evidence="1 2">
    <name type="scientific">Blattamonas nauphoetae</name>
    <dbReference type="NCBI Taxonomy" id="2049346"/>
    <lineage>
        <taxon>Eukaryota</taxon>
        <taxon>Metamonada</taxon>
        <taxon>Preaxostyla</taxon>
        <taxon>Oxymonadida</taxon>
        <taxon>Blattamonas</taxon>
    </lineage>
</organism>
<protein>
    <submittedName>
        <fullName evidence="1">Uncharacterized protein</fullName>
    </submittedName>
</protein>
<accession>A0ABQ9XDN4</accession>
<keyword evidence="2" id="KW-1185">Reference proteome</keyword>
<comment type="caution">
    <text evidence="1">The sequence shown here is derived from an EMBL/GenBank/DDBJ whole genome shotgun (WGS) entry which is preliminary data.</text>
</comment>
<reference evidence="1 2" key="1">
    <citation type="journal article" date="2022" name="bioRxiv">
        <title>Genomics of Preaxostyla Flagellates Illuminates Evolutionary Transitions and the Path Towards Mitochondrial Loss.</title>
        <authorList>
            <person name="Novak L.V.F."/>
            <person name="Treitli S.C."/>
            <person name="Pyrih J."/>
            <person name="Halakuc P."/>
            <person name="Pipaliya S.V."/>
            <person name="Vacek V."/>
            <person name="Brzon O."/>
            <person name="Soukal P."/>
            <person name="Eme L."/>
            <person name="Dacks J.B."/>
            <person name="Karnkowska A."/>
            <person name="Elias M."/>
            <person name="Hampl V."/>
        </authorList>
    </citation>
    <scope>NUCLEOTIDE SEQUENCE [LARGE SCALE GENOMIC DNA]</scope>
    <source>
        <strain evidence="1">NAU3</strain>
        <tissue evidence="1">Gut</tissue>
    </source>
</reference>